<accession>A0A8K0HI69</accession>
<evidence type="ECO:0000313" key="2">
    <source>
        <dbReference type="Proteomes" id="UP000796880"/>
    </source>
</evidence>
<comment type="caution">
    <text evidence="1">The sequence shown here is derived from an EMBL/GenBank/DDBJ whole genome shotgun (WGS) entry which is preliminary data.</text>
</comment>
<name>A0A8K0HI69_9ROSA</name>
<protein>
    <submittedName>
        <fullName evidence="1">Uncharacterized protein</fullName>
    </submittedName>
</protein>
<evidence type="ECO:0000313" key="1">
    <source>
        <dbReference type="EMBL" id="KAF3452128.1"/>
    </source>
</evidence>
<dbReference type="EMBL" id="VOIH02000003">
    <property type="protein sequence ID" value="KAF3452128.1"/>
    <property type="molecule type" value="Genomic_DNA"/>
</dbReference>
<organism evidence="1 2">
    <name type="scientific">Rhamnella rubrinervis</name>
    <dbReference type="NCBI Taxonomy" id="2594499"/>
    <lineage>
        <taxon>Eukaryota</taxon>
        <taxon>Viridiplantae</taxon>
        <taxon>Streptophyta</taxon>
        <taxon>Embryophyta</taxon>
        <taxon>Tracheophyta</taxon>
        <taxon>Spermatophyta</taxon>
        <taxon>Magnoliopsida</taxon>
        <taxon>eudicotyledons</taxon>
        <taxon>Gunneridae</taxon>
        <taxon>Pentapetalae</taxon>
        <taxon>rosids</taxon>
        <taxon>fabids</taxon>
        <taxon>Rosales</taxon>
        <taxon>Rhamnaceae</taxon>
        <taxon>rhamnoid group</taxon>
        <taxon>Rhamneae</taxon>
        <taxon>Rhamnella</taxon>
    </lineage>
</organism>
<proteinExistence type="predicted"/>
<dbReference type="Proteomes" id="UP000796880">
    <property type="component" value="Unassembled WGS sequence"/>
</dbReference>
<sequence>MAEGCLSSSHRKHPRPNGRRMPFLFIREALMAKIAERCLSSSQRSYPRPNGRGMPLLFTEKALSAGWPRVIRSSLSVTEISTTCMEVDIFNGKGDFGSWKKNMKVFLSYNKVAIALEKDKTK</sequence>
<reference evidence="1" key="1">
    <citation type="submission" date="2020-03" db="EMBL/GenBank/DDBJ databases">
        <title>A high-quality chromosome-level genome assembly of a woody plant with both climbing and erect habits, Rhamnella rubrinervis.</title>
        <authorList>
            <person name="Lu Z."/>
            <person name="Yang Y."/>
            <person name="Zhu X."/>
            <person name="Sun Y."/>
        </authorList>
    </citation>
    <scope>NUCLEOTIDE SEQUENCE</scope>
    <source>
        <strain evidence="1">BYM</strain>
        <tissue evidence="1">Leaf</tissue>
    </source>
</reference>
<dbReference type="OrthoDB" id="1106484at2759"/>
<keyword evidence="2" id="KW-1185">Reference proteome</keyword>
<gene>
    <name evidence="1" type="ORF">FNV43_RR08225</name>
</gene>
<dbReference type="AlphaFoldDB" id="A0A8K0HI69"/>